<dbReference type="EMBL" id="OX597819">
    <property type="protein sequence ID" value="CAI9724894.1"/>
    <property type="molecule type" value="Genomic_DNA"/>
</dbReference>
<reference evidence="1" key="1">
    <citation type="submission" date="2023-08" db="EMBL/GenBank/DDBJ databases">
        <authorList>
            <person name="Alioto T."/>
            <person name="Alioto T."/>
            <person name="Gomez Garrido J."/>
        </authorList>
    </citation>
    <scope>NUCLEOTIDE SEQUENCE</scope>
</reference>
<accession>A0AA36F597</accession>
<sequence>MIIGRIDQAVSKENDQRLIRKNGSNHSRSCTSAKDSELIAGNVSAAEAEDVPIPFAMKRKGVSKNDIFNCNAAHEVTAMENIIVHYSVVQKRCSSSSYYAIPTPANSLF</sequence>
<evidence type="ECO:0000313" key="1">
    <source>
        <dbReference type="EMBL" id="CAI9724894.1"/>
    </source>
</evidence>
<keyword evidence="2" id="KW-1185">Reference proteome</keyword>
<organism evidence="1 2">
    <name type="scientific">Octopus vulgaris</name>
    <name type="common">Common octopus</name>
    <dbReference type="NCBI Taxonomy" id="6645"/>
    <lineage>
        <taxon>Eukaryota</taxon>
        <taxon>Metazoa</taxon>
        <taxon>Spiralia</taxon>
        <taxon>Lophotrochozoa</taxon>
        <taxon>Mollusca</taxon>
        <taxon>Cephalopoda</taxon>
        <taxon>Coleoidea</taxon>
        <taxon>Octopodiformes</taxon>
        <taxon>Octopoda</taxon>
        <taxon>Incirrata</taxon>
        <taxon>Octopodidae</taxon>
        <taxon>Octopus</taxon>
    </lineage>
</organism>
<protein>
    <submittedName>
        <fullName evidence="1">Uncharacterized protein</fullName>
    </submittedName>
</protein>
<name>A0AA36F597_OCTVU</name>
<gene>
    <name evidence="1" type="ORF">OCTVUL_1B024605</name>
</gene>
<proteinExistence type="predicted"/>
<dbReference type="AlphaFoldDB" id="A0AA36F597"/>
<evidence type="ECO:0000313" key="2">
    <source>
        <dbReference type="Proteomes" id="UP001162480"/>
    </source>
</evidence>
<dbReference type="Proteomes" id="UP001162480">
    <property type="component" value="Chromosome 6"/>
</dbReference>